<name>A0A0P0GP22_9BACE</name>
<dbReference type="InterPro" id="IPR029479">
    <property type="entry name" value="Nitroreductase"/>
</dbReference>
<organism evidence="5 12">
    <name type="scientific">Bacteroides cellulosilyticus</name>
    <dbReference type="NCBI Taxonomy" id="246787"/>
    <lineage>
        <taxon>Bacteria</taxon>
        <taxon>Pseudomonadati</taxon>
        <taxon>Bacteroidota</taxon>
        <taxon>Bacteroidia</taxon>
        <taxon>Bacteroidales</taxon>
        <taxon>Bacteroidaceae</taxon>
        <taxon>Bacteroides</taxon>
    </lineage>
</organism>
<dbReference type="eggNOG" id="COG3560">
    <property type="taxonomic scope" value="Bacteria"/>
</dbReference>
<reference evidence="11 13" key="2">
    <citation type="submission" date="2018-08" db="EMBL/GenBank/DDBJ databases">
        <title>A genome reference for cultivated species of the human gut microbiota.</title>
        <authorList>
            <person name="Zou Y."/>
            <person name="Xue W."/>
            <person name="Luo G."/>
        </authorList>
    </citation>
    <scope>NUCLEOTIDE SEQUENCE [LARGE SCALE GENOMIC DNA]</scope>
    <source>
        <strain evidence="11 13">AF22-3AC</strain>
    </source>
</reference>
<evidence type="ECO:0000313" key="16">
    <source>
        <dbReference type="Proteomes" id="UP000482653"/>
    </source>
</evidence>
<dbReference type="GeneID" id="66306178"/>
<reference evidence="5 12" key="1">
    <citation type="journal article" date="2015" name="Science">
        <title>Genetic determinants of in vivo fitness and diet responsiveness in multiple human gut Bacteroides.</title>
        <authorList>
            <person name="Wu M."/>
            <person name="McNulty N.P."/>
            <person name="Rodionov D.A."/>
            <person name="Khoroshkin M.S."/>
            <person name="Griffin N.W."/>
            <person name="Cheng J."/>
            <person name="Latreille P."/>
            <person name="Kerstetter R.A."/>
            <person name="Terrapon N."/>
            <person name="Henrissat B."/>
            <person name="Osterman A.L."/>
            <person name="Gordon J.I."/>
        </authorList>
    </citation>
    <scope>NUCLEOTIDE SEQUENCE [LARGE SCALE GENOMIC DNA]</scope>
    <source>
        <strain evidence="5 12">WH2</strain>
    </source>
</reference>
<reference evidence="9" key="4">
    <citation type="submission" date="2023-03" db="EMBL/GenBank/DDBJ databases">
        <title>DFI Biobank Strains.</title>
        <authorList>
            <person name="Mostad J."/>
            <person name="Paddock L."/>
            <person name="Medina S."/>
            <person name="Waligurski E."/>
            <person name="Barat B."/>
            <person name="Smith R."/>
            <person name="Burgo V."/>
            <person name="Metcalfe C."/>
            <person name="Woodson C."/>
            <person name="Sundararajan A."/>
            <person name="Ramaswamy R."/>
            <person name="Lin H."/>
            <person name="Pamer E.G."/>
        </authorList>
    </citation>
    <scope>NUCLEOTIDE SEQUENCE</scope>
    <source>
        <strain evidence="9">DFI.9.5</strain>
    </source>
</reference>
<dbReference type="Gene3D" id="3.40.109.10">
    <property type="entry name" value="NADH Oxidase"/>
    <property type="match status" value="1"/>
</dbReference>
<evidence type="ECO:0000256" key="1">
    <source>
        <dbReference type="ARBA" id="ARBA00004496"/>
    </source>
</evidence>
<evidence type="ECO:0000313" key="5">
    <source>
        <dbReference type="EMBL" id="ALJ59686.1"/>
    </source>
</evidence>
<dbReference type="InterPro" id="IPR000415">
    <property type="entry name" value="Nitroreductase-like"/>
</dbReference>
<dbReference type="Proteomes" id="UP000482653">
    <property type="component" value="Unassembled WGS sequence"/>
</dbReference>
<evidence type="ECO:0000313" key="10">
    <source>
        <dbReference type="EMBL" id="MDT4514797.1"/>
    </source>
</evidence>
<accession>A0A0P0GP22</accession>
<keyword evidence="3" id="KW-0560">Oxidoreductase</keyword>
<evidence type="ECO:0000313" key="15">
    <source>
        <dbReference type="Proteomes" id="UP000448877"/>
    </source>
</evidence>
<evidence type="ECO:0000259" key="4">
    <source>
        <dbReference type="Pfam" id="PF00881"/>
    </source>
</evidence>
<dbReference type="SUPFAM" id="SSF55469">
    <property type="entry name" value="FMN-dependent nitroreductase-like"/>
    <property type="match status" value="1"/>
</dbReference>
<evidence type="ECO:0000313" key="11">
    <source>
        <dbReference type="EMBL" id="RGS35673.1"/>
    </source>
</evidence>
<dbReference type="KEGG" id="bcel:BcellWH2_02447"/>
<dbReference type="GO" id="GO:0005737">
    <property type="term" value="C:cytoplasm"/>
    <property type="evidence" value="ECO:0007669"/>
    <property type="project" value="UniProtKB-SubCell"/>
</dbReference>
<evidence type="ECO:0000313" key="13">
    <source>
        <dbReference type="Proteomes" id="UP000283341"/>
    </source>
</evidence>
<evidence type="ECO:0000313" key="14">
    <source>
        <dbReference type="Proteomes" id="UP000325055"/>
    </source>
</evidence>
<dbReference type="EMBL" id="VVYW01000005">
    <property type="protein sequence ID" value="KAA5409964.1"/>
    <property type="molecule type" value="Genomic_DNA"/>
</dbReference>
<dbReference type="Proteomes" id="UP000325055">
    <property type="component" value="Unassembled WGS sequence"/>
</dbReference>
<dbReference type="PANTHER" id="PTHR43035:SF1">
    <property type="entry name" value="FATTY ACID REPRESSION MUTANT PROTEIN 2-RELATED"/>
    <property type="match status" value="1"/>
</dbReference>
<evidence type="ECO:0000256" key="2">
    <source>
        <dbReference type="ARBA" id="ARBA00022490"/>
    </source>
</evidence>
<dbReference type="PANTHER" id="PTHR43035">
    <property type="entry name" value="FATTY ACID REPRESSION MUTANT PROTEIN 2-RELATED"/>
    <property type="match status" value="1"/>
</dbReference>
<dbReference type="Pfam" id="PF00881">
    <property type="entry name" value="Nitroreductase"/>
    <property type="match status" value="1"/>
</dbReference>
<evidence type="ECO:0000256" key="3">
    <source>
        <dbReference type="ARBA" id="ARBA00023002"/>
    </source>
</evidence>
<dbReference type="GO" id="GO:0016491">
    <property type="term" value="F:oxidoreductase activity"/>
    <property type="evidence" value="ECO:0007669"/>
    <property type="project" value="UniProtKB-KW"/>
</dbReference>
<dbReference type="EMBL" id="CP012801">
    <property type="protein sequence ID" value="ALJ59686.1"/>
    <property type="molecule type" value="Genomic_DNA"/>
</dbReference>
<proteinExistence type="predicted"/>
<dbReference type="AlphaFoldDB" id="A0A0P0GP22"/>
<dbReference type="Proteomes" id="UP001221924">
    <property type="component" value="Unassembled WGS sequence"/>
</dbReference>
<dbReference type="EMBL" id="JAVSNH010000002">
    <property type="protein sequence ID" value="MDT4514797.1"/>
    <property type="molecule type" value="Genomic_DNA"/>
</dbReference>
<dbReference type="Proteomes" id="UP000448877">
    <property type="component" value="Unassembled WGS sequence"/>
</dbReference>
<protein>
    <submittedName>
        <fullName evidence="5">Nitroreductase family protein</fullName>
    </submittedName>
</protein>
<dbReference type="Proteomes" id="UP000061809">
    <property type="component" value="Chromosome"/>
</dbReference>
<dbReference type="PATRIC" id="fig|246787.4.peg.2516"/>
<dbReference type="Proteomes" id="UP000283341">
    <property type="component" value="Unassembled WGS sequence"/>
</dbReference>
<dbReference type="EMBL" id="QRVJ01000013">
    <property type="protein sequence ID" value="RGS35673.1"/>
    <property type="molecule type" value="Genomic_DNA"/>
</dbReference>
<dbReference type="GO" id="GO:0034599">
    <property type="term" value="P:cellular response to oxidative stress"/>
    <property type="evidence" value="ECO:0007669"/>
    <property type="project" value="InterPro"/>
</dbReference>
<evidence type="ECO:0000313" key="6">
    <source>
        <dbReference type="EMBL" id="KAA5409964.1"/>
    </source>
</evidence>
<feature type="domain" description="Nitroreductase" evidence="4">
    <location>
        <begin position="12"/>
        <end position="180"/>
    </location>
</feature>
<dbReference type="STRING" id="246787.BcellWH2_02447"/>
<dbReference type="EMBL" id="JARFID010000003">
    <property type="protein sequence ID" value="MDE8693328.1"/>
    <property type="molecule type" value="Genomic_DNA"/>
</dbReference>
<keyword evidence="2" id="KW-0963">Cytoplasm</keyword>
<dbReference type="InterPro" id="IPR033877">
    <property type="entry name" value="Frm2/Hbn1"/>
</dbReference>
<dbReference type="EMBL" id="VVYX01000009">
    <property type="protein sequence ID" value="KAA5419973.1"/>
    <property type="molecule type" value="Genomic_DNA"/>
</dbReference>
<gene>
    <name evidence="5" type="ORF">BcellWH2_02447</name>
    <name evidence="11" type="ORF">DWX97_15795</name>
    <name evidence="7" type="ORF">F2Y81_18620</name>
    <name evidence="6" type="ORF">F2Y86_07180</name>
    <name evidence="8" type="ORF">F2Y87_08475</name>
    <name evidence="9" type="ORF">PZH42_04365</name>
    <name evidence="10" type="ORF">RO785_27905</name>
</gene>
<comment type="subcellular location">
    <subcellularLocation>
        <location evidence="1">Cytoplasm</location>
    </subcellularLocation>
</comment>
<dbReference type="RefSeq" id="WP_007210945.1">
    <property type="nucleotide sequence ID" value="NZ_CABMLT010000007.1"/>
</dbReference>
<dbReference type="Proteomes" id="UP001266995">
    <property type="component" value="Unassembled WGS sequence"/>
</dbReference>
<evidence type="ECO:0000313" key="7">
    <source>
        <dbReference type="EMBL" id="KAA5415146.1"/>
    </source>
</evidence>
<dbReference type="EMBL" id="VVYV01000035">
    <property type="protein sequence ID" value="KAA5415146.1"/>
    <property type="molecule type" value="Genomic_DNA"/>
</dbReference>
<evidence type="ECO:0000313" key="12">
    <source>
        <dbReference type="Proteomes" id="UP000061809"/>
    </source>
</evidence>
<dbReference type="FunFam" id="3.40.109.10:FF:000001">
    <property type="entry name" value="Nitroreductase family"/>
    <property type="match status" value="1"/>
</dbReference>
<sequence>MVRERTFAEALEHRRSYYSISNDSPVQDEEIVHIIRTAVKHVPSAFNSQTTRIVLLLGDEHQKLWRIVKDQLEERLSEEQYRQSEKKIDTSFSCGYGTILFFEDRSIVEGLQKQFPTYHENFPTWSQHTSAMHQLAIWTMLEDKGLGASLQHYNPLIDEDVRSTWHLPETWQLIAQMPFGTPVAEPGGKEFDDLSERIKIFI</sequence>
<reference evidence="10" key="5">
    <citation type="submission" date="2023-08" db="EMBL/GenBank/DDBJ databases">
        <title>Reintroducing virulent viruses to syntetic microbiomes.</title>
        <authorList>
            <person name="Wilde J."/>
            <person name="Boyes R."/>
            <person name="Robinson A.V."/>
            <person name="Daisley B.A."/>
            <person name="Allen-Vercoe E."/>
        </authorList>
    </citation>
    <scope>NUCLEOTIDE SEQUENCE</scope>
    <source>
        <strain evidence="10">225I_12FAA</strain>
    </source>
</reference>
<evidence type="ECO:0000313" key="8">
    <source>
        <dbReference type="EMBL" id="KAA5419973.1"/>
    </source>
</evidence>
<reference evidence="14 15" key="3">
    <citation type="journal article" date="2019" name="Nat. Med.">
        <title>A library of human gut bacterial isolates paired with longitudinal multiomics data enables mechanistic microbiome research.</title>
        <authorList>
            <person name="Poyet M."/>
            <person name="Groussin M."/>
            <person name="Gibbons S.M."/>
            <person name="Avila-Pacheco J."/>
            <person name="Jiang X."/>
            <person name="Kearney S.M."/>
            <person name="Perrotta A.R."/>
            <person name="Berdy B."/>
            <person name="Zhao S."/>
            <person name="Lieberman T.D."/>
            <person name="Swanson P.K."/>
            <person name="Smith M."/>
            <person name="Roesemann S."/>
            <person name="Alexander J.E."/>
            <person name="Rich S.A."/>
            <person name="Livny J."/>
            <person name="Vlamakis H."/>
            <person name="Clish C."/>
            <person name="Bullock K."/>
            <person name="Deik A."/>
            <person name="Scott J."/>
            <person name="Pierce K.A."/>
            <person name="Xavier R.J."/>
            <person name="Alm E.J."/>
        </authorList>
    </citation>
    <scope>NUCLEOTIDE SEQUENCE [LARGE SCALE GENOMIC DNA]</scope>
    <source>
        <strain evidence="7 15">BIOML-A6</strain>
        <strain evidence="6 14">BIOML-A7</strain>
        <strain evidence="8 16">BIOML-A8</strain>
    </source>
</reference>
<evidence type="ECO:0000313" key="9">
    <source>
        <dbReference type="EMBL" id="MDE8693328.1"/>
    </source>
</evidence>
<dbReference type="CDD" id="cd02140">
    <property type="entry name" value="Frm2-like"/>
    <property type="match status" value="1"/>
</dbReference>